<dbReference type="RefSeq" id="WP_117433265.1">
    <property type="nucleotide sequence ID" value="NZ_PEDF01000185.1"/>
</dbReference>
<organism evidence="1 2">
    <name type="scientific">Mycobacterium marinum</name>
    <dbReference type="NCBI Taxonomy" id="1781"/>
    <lineage>
        <taxon>Bacteria</taxon>
        <taxon>Bacillati</taxon>
        <taxon>Actinomycetota</taxon>
        <taxon>Actinomycetes</taxon>
        <taxon>Mycobacteriales</taxon>
        <taxon>Mycobacteriaceae</taxon>
        <taxon>Mycobacterium</taxon>
        <taxon>Mycobacterium ulcerans group</taxon>
    </lineage>
</organism>
<dbReference type="Proteomes" id="UP000257451">
    <property type="component" value="Unassembled WGS sequence"/>
</dbReference>
<evidence type="ECO:0000313" key="2">
    <source>
        <dbReference type="Proteomes" id="UP000257451"/>
    </source>
</evidence>
<evidence type="ECO:0000313" key="1">
    <source>
        <dbReference type="EMBL" id="RFZ34005.1"/>
    </source>
</evidence>
<gene>
    <name evidence="1" type="ORF">DAVIS_04834</name>
</gene>
<name>A0A3E2MPQ5_MYCMR</name>
<dbReference type="AlphaFoldDB" id="A0A3E2MPQ5"/>
<accession>A0A3E2MPQ5</accession>
<sequence>MIRTRQQLCTITNDVFSTAFTAIAKSAAAETIEHGYKESSRGGGRNPAGVSYSVHAVLVALLVRFLMGRPYSLRGAMDTLGEFSADQLAAVGMAGQNCAAIWSDAEAEYKRFHRFWSSRLAPLDPDFDLPAKRMTNADHAARVRARTEEDRARSMLADQRLTVLINDLLYGSIQTAAPVNCEGDVVVDETIINTAAPDGMLGSRPERYRGASSIARYWARDKRGQVTRPGTPGDMKSSGYGIGATFVSRVARRDALHSEPTVFVGMDVHAPTSGSVDGLATGLAHARRNAIDGRRAGTRTRRPLLTADMGYNPKNGFAELMLHAGYSPVVRYPKHWAVQYPSALPPGAPTGPEPGPVQYAGAFYCPAVIKRIAGHRTPSTEELLSQNGFNAHDRRLQSIYPFLMGLHSRPAMADCRSGRPRLNESPPPQRVKIRQVCPAALGTVMCPHKPESMHTSTLGLPLAEPDWPADAMACCNHSSITVYLTDTQLKMAQWELIPGSWEHTLYFEAARALTEQRFSQLKSRHVAGLDSLNTGPRRTPMIKIAVALAAVTVNIRAQQNHEPKRHRREAVDIRLRQLAAGLGRPPTLMPRRS</sequence>
<comment type="caution">
    <text evidence="1">The sequence shown here is derived from an EMBL/GenBank/DDBJ whole genome shotgun (WGS) entry which is preliminary data.</text>
</comment>
<reference evidence="1 2" key="1">
    <citation type="journal article" date="2018" name="Sci. Rep.">
        <title>Extensive genomic diversity among Mycobacterium marinum strains revealed by whole genome sequencing.</title>
        <authorList>
            <person name="Das S."/>
            <person name="Pettersson B.M."/>
            <person name="Behra P.R."/>
            <person name="Mallick A."/>
            <person name="Cheramie M."/>
            <person name="Ramesh M."/>
            <person name="Shirreff L."/>
            <person name="DuCote T."/>
            <person name="Dasgupta S."/>
            <person name="Ennis D.G."/>
            <person name="Kirsebom L.A."/>
        </authorList>
    </citation>
    <scope>NUCLEOTIDE SEQUENCE [LARGE SCALE GENOMIC DNA]</scope>
    <source>
        <strain evidence="1 2">Davis1</strain>
    </source>
</reference>
<dbReference type="EMBL" id="PEDF01000185">
    <property type="protein sequence ID" value="RFZ34005.1"/>
    <property type="molecule type" value="Genomic_DNA"/>
</dbReference>
<proteinExistence type="predicted"/>
<protein>
    <submittedName>
        <fullName evidence="1">Uncharacterized protein</fullName>
    </submittedName>
</protein>